<dbReference type="SMART" id="SM00182">
    <property type="entry name" value="CULLIN"/>
    <property type="match status" value="1"/>
</dbReference>
<evidence type="ECO:0000313" key="9">
    <source>
        <dbReference type="Proteomes" id="UP001150569"/>
    </source>
</evidence>
<dbReference type="PANTHER" id="PTHR11932">
    <property type="entry name" value="CULLIN"/>
    <property type="match status" value="1"/>
</dbReference>
<feature type="domain" description="Cullin family profile" evidence="7">
    <location>
        <begin position="386"/>
        <end position="642"/>
    </location>
</feature>
<proteinExistence type="inferred from homology"/>
<protein>
    <recommendedName>
        <fullName evidence="7">Cullin family profile domain-containing protein</fullName>
    </recommendedName>
</protein>
<accession>A0A9W8DVM4</accession>
<evidence type="ECO:0000256" key="2">
    <source>
        <dbReference type="ARBA" id="ARBA00022499"/>
    </source>
</evidence>
<dbReference type="InterPro" id="IPR036390">
    <property type="entry name" value="WH_DNA-bd_sf"/>
</dbReference>
<name>A0A9W8DVM4_9FUNG</name>
<dbReference type="InterPro" id="IPR001373">
    <property type="entry name" value="Cullin_N"/>
</dbReference>
<dbReference type="InterPro" id="IPR016159">
    <property type="entry name" value="Cullin_repeat-like_dom_sf"/>
</dbReference>
<feature type="region of interest" description="Disordered" evidence="6">
    <location>
        <begin position="496"/>
        <end position="516"/>
    </location>
</feature>
<dbReference type="FunFam" id="1.20.1310.10:FF:000002">
    <property type="entry name" value="cullin-3 isoform X1"/>
    <property type="match status" value="1"/>
</dbReference>
<comment type="caution">
    <text evidence="8">The sequence shown here is derived from an EMBL/GenBank/DDBJ whole genome shotgun (WGS) entry which is preliminary data.</text>
</comment>
<evidence type="ECO:0000259" key="7">
    <source>
        <dbReference type="PROSITE" id="PS50069"/>
    </source>
</evidence>
<organism evidence="8 9">
    <name type="scientific">Tieghemiomyces parasiticus</name>
    <dbReference type="NCBI Taxonomy" id="78921"/>
    <lineage>
        <taxon>Eukaryota</taxon>
        <taxon>Fungi</taxon>
        <taxon>Fungi incertae sedis</taxon>
        <taxon>Zoopagomycota</taxon>
        <taxon>Kickxellomycotina</taxon>
        <taxon>Dimargaritomycetes</taxon>
        <taxon>Dimargaritales</taxon>
        <taxon>Dimargaritaceae</taxon>
        <taxon>Tieghemiomyces</taxon>
    </lineage>
</organism>
<evidence type="ECO:0000313" key="8">
    <source>
        <dbReference type="EMBL" id="KAJ1925825.1"/>
    </source>
</evidence>
<dbReference type="Proteomes" id="UP001150569">
    <property type="component" value="Unassembled WGS sequence"/>
</dbReference>
<dbReference type="PROSITE" id="PS50069">
    <property type="entry name" value="CULLIN_2"/>
    <property type="match status" value="1"/>
</dbReference>
<dbReference type="InterPro" id="IPR036317">
    <property type="entry name" value="Cullin_homology_sf"/>
</dbReference>
<keyword evidence="2" id="KW-1017">Isopeptide bond</keyword>
<dbReference type="SMART" id="SM00884">
    <property type="entry name" value="Cullin_Nedd8"/>
    <property type="match status" value="1"/>
</dbReference>
<reference evidence="8" key="1">
    <citation type="submission" date="2022-07" db="EMBL/GenBank/DDBJ databases">
        <title>Phylogenomic reconstructions and comparative analyses of Kickxellomycotina fungi.</title>
        <authorList>
            <person name="Reynolds N.K."/>
            <person name="Stajich J.E."/>
            <person name="Barry K."/>
            <person name="Grigoriev I.V."/>
            <person name="Crous P."/>
            <person name="Smith M.E."/>
        </authorList>
    </citation>
    <scope>NUCLEOTIDE SEQUENCE</scope>
    <source>
        <strain evidence="8">RSA 861</strain>
    </source>
</reference>
<dbReference type="Gene3D" id="1.20.1310.10">
    <property type="entry name" value="Cullin Repeats"/>
    <property type="match status" value="4"/>
</dbReference>
<dbReference type="Pfam" id="PF00888">
    <property type="entry name" value="Cullin"/>
    <property type="match status" value="1"/>
</dbReference>
<dbReference type="SUPFAM" id="SSF46785">
    <property type="entry name" value="Winged helix' DNA-binding domain"/>
    <property type="match status" value="1"/>
</dbReference>
<evidence type="ECO:0000256" key="6">
    <source>
        <dbReference type="SAM" id="MobiDB-lite"/>
    </source>
</evidence>
<dbReference type="GO" id="GO:0031625">
    <property type="term" value="F:ubiquitin protein ligase binding"/>
    <property type="evidence" value="ECO:0007669"/>
    <property type="project" value="InterPro"/>
</dbReference>
<dbReference type="InterPro" id="IPR016158">
    <property type="entry name" value="Cullin_homology"/>
</dbReference>
<gene>
    <name evidence="8" type="ORF">IWQ60_004312</name>
</gene>
<dbReference type="SUPFAM" id="SSF75632">
    <property type="entry name" value="Cullin homology domain"/>
    <property type="match status" value="1"/>
</dbReference>
<dbReference type="Gene3D" id="1.10.10.10">
    <property type="entry name" value="Winged helix-like DNA-binding domain superfamily/Winged helix DNA-binding domain"/>
    <property type="match status" value="1"/>
</dbReference>
<dbReference type="InterPro" id="IPR036388">
    <property type="entry name" value="WH-like_DNA-bd_sf"/>
</dbReference>
<dbReference type="InterPro" id="IPR059120">
    <property type="entry name" value="Cullin-like_AB"/>
</dbReference>
<evidence type="ECO:0000256" key="4">
    <source>
        <dbReference type="PROSITE-ProRule" id="PRU00330"/>
    </source>
</evidence>
<keyword evidence="9" id="KW-1185">Reference proteome</keyword>
<dbReference type="Pfam" id="PF10557">
    <property type="entry name" value="Cullin_Nedd8"/>
    <property type="match status" value="1"/>
</dbReference>
<evidence type="ECO:0000256" key="3">
    <source>
        <dbReference type="ARBA" id="ARBA00022843"/>
    </source>
</evidence>
<comment type="similarity">
    <text evidence="1 4 5">Belongs to the cullin family.</text>
</comment>
<dbReference type="EMBL" id="JANBPT010000205">
    <property type="protein sequence ID" value="KAJ1925825.1"/>
    <property type="molecule type" value="Genomic_DNA"/>
</dbReference>
<sequence length="772" mass="87418">MESPTTANPPAVLTFAGFKRPPQLPERYQAATLHRLMAAVRSIQKRLPLDDSLEELYRACENLCLHDYAEPLYTNLREELAAHIAFCFIELDRAPPADGDLLTAVEELWAEYNRQVRLLSSIFLYLDRTYVHQTPQLPSLRDLALELFRAQWLQHDALRNRTLAQLMAAFTTYRRGDGEVNRARLRALVGMYIDLLVYPTGFEYTFLERTQAFYQEESTAQLADLGATEGETRANRVAAYLAHAERRLDGEKELAAEFLHLDTKAPLLAAVSQCLLTDHVDTLVNLGLDALLVRGAIHHGDLARLYRLLGRVDRLDTLRAAYGRYVATTGRFIVLDTAHDDSMVERLITLKRAQDQILAYCFDGNEHFAETLRASFEQAINARPTRPAQLIARFLDATLRSGNLERTDVQLEDTLNQALALFRYLHGKDVFEAFYKRDLARRLLLKKSASTDAEKSMLVKLKAECGAEFTHKLEGMFRDIGVSEELEREFETAQEARLSSKARGKRPATRVGPGMAGGGDAAAPGLHFRASVLTQAFWPTYAPVSGVILPAEITAYQDRFRAFYLDAHKQRLLMWQDPLATVVLRAQFDAGRKELELSCYQALVLLLFNDVTPDTALSYADIQRRTGVADDDELIRTLQSLACGKYRVLTKTPLGREVIPATDAFTVNREFSAPLFRLRISTIQQGVKESDKETAATTEKVFQDRLHQVDAAIVRLMKAQQTLPHTQLLNLIFQTLKFPITAAELKKRIDAMIDRDYMERDPEDPTLYRYLA</sequence>
<dbReference type="FunFam" id="1.10.10.10:FF:000050">
    <property type="entry name" value="Cullin 4B"/>
    <property type="match status" value="1"/>
</dbReference>
<dbReference type="AlphaFoldDB" id="A0A9W8DVM4"/>
<dbReference type="SUPFAM" id="SSF74788">
    <property type="entry name" value="Cullin repeat-like"/>
    <property type="match status" value="1"/>
</dbReference>
<dbReference type="InterPro" id="IPR045093">
    <property type="entry name" value="Cullin"/>
</dbReference>
<keyword evidence="3" id="KW-0832">Ubl conjugation</keyword>
<evidence type="ECO:0000256" key="1">
    <source>
        <dbReference type="ARBA" id="ARBA00006019"/>
    </source>
</evidence>
<dbReference type="Gene3D" id="3.30.230.130">
    <property type="entry name" value="Cullin, Chain C, Domain 2"/>
    <property type="match status" value="1"/>
</dbReference>
<dbReference type="OrthoDB" id="27073at2759"/>
<dbReference type="GO" id="GO:0006511">
    <property type="term" value="P:ubiquitin-dependent protein catabolic process"/>
    <property type="evidence" value="ECO:0007669"/>
    <property type="project" value="InterPro"/>
</dbReference>
<dbReference type="InterPro" id="IPR019559">
    <property type="entry name" value="Cullin_neddylation_domain"/>
</dbReference>
<dbReference type="Pfam" id="PF26557">
    <property type="entry name" value="Cullin_AB"/>
    <property type="match status" value="1"/>
</dbReference>
<evidence type="ECO:0000256" key="5">
    <source>
        <dbReference type="RuleBase" id="RU003829"/>
    </source>
</evidence>